<dbReference type="InterPro" id="IPR051281">
    <property type="entry name" value="Dual-spec_lipid-protein_phosph"/>
</dbReference>
<dbReference type="GeneID" id="6083006"/>
<dbReference type="EMBL" id="DS547134">
    <property type="protein sequence ID" value="EDR01925.1"/>
    <property type="molecule type" value="Genomic_DNA"/>
</dbReference>
<dbReference type="GO" id="GO:0004725">
    <property type="term" value="F:protein tyrosine phosphatase activity"/>
    <property type="evidence" value="ECO:0007669"/>
    <property type="project" value="TreeGrafter"/>
</dbReference>
<dbReference type="InterPro" id="IPR000387">
    <property type="entry name" value="Tyr_Pase_dom"/>
</dbReference>
<dbReference type="GO" id="GO:0051896">
    <property type="term" value="P:regulation of phosphatidylinositol 3-kinase/protein kinase B signal transduction"/>
    <property type="evidence" value="ECO:0007669"/>
    <property type="project" value="TreeGrafter"/>
</dbReference>
<evidence type="ECO:0000313" key="6">
    <source>
        <dbReference type="EMBL" id="EDR01925.1"/>
    </source>
</evidence>
<dbReference type="InterPro" id="IPR029023">
    <property type="entry name" value="Tensin_phosphatase"/>
</dbReference>
<dbReference type="GO" id="GO:0046856">
    <property type="term" value="P:phosphatidylinositol dephosphorylation"/>
    <property type="evidence" value="ECO:0007669"/>
    <property type="project" value="TreeGrafter"/>
</dbReference>
<feature type="domain" description="Tyrosine specific protein phosphatases" evidence="4">
    <location>
        <begin position="102"/>
        <end position="144"/>
    </location>
</feature>
<dbReference type="STRING" id="486041.B0DTX6"/>
<dbReference type="PANTHER" id="PTHR12305:SF81">
    <property type="entry name" value="PHOSPHATIDYLINOSITOL 3,4,5-TRISPHOSPHATE 3-PHOSPHATASE AND DUAL-SPECIFICITY PROTEIN PHOSPHATASE PTEN"/>
    <property type="match status" value="1"/>
</dbReference>
<feature type="region of interest" description="Disordered" evidence="3">
    <location>
        <begin position="291"/>
        <end position="312"/>
    </location>
</feature>
<organism evidence="7">
    <name type="scientific">Laccaria bicolor (strain S238N-H82 / ATCC MYA-4686)</name>
    <name type="common">Bicoloured deceiver</name>
    <name type="synonym">Laccaria laccata var. bicolor</name>
    <dbReference type="NCBI Taxonomy" id="486041"/>
    <lineage>
        <taxon>Eukaryota</taxon>
        <taxon>Fungi</taxon>
        <taxon>Dikarya</taxon>
        <taxon>Basidiomycota</taxon>
        <taxon>Agaricomycotina</taxon>
        <taxon>Agaricomycetes</taxon>
        <taxon>Agaricomycetidae</taxon>
        <taxon>Agaricales</taxon>
        <taxon>Agaricineae</taxon>
        <taxon>Hydnangiaceae</taxon>
        <taxon>Laccaria</taxon>
    </lineage>
</organism>
<gene>
    <name evidence="6" type="ORF">LACBIDRAFT_310144</name>
</gene>
<evidence type="ECO:0000256" key="1">
    <source>
        <dbReference type="ARBA" id="ARBA00013015"/>
    </source>
</evidence>
<feature type="compositionally biased region" description="Basic and acidic residues" evidence="3">
    <location>
        <begin position="297"/>
        <end position="311"/>
    </location>
</feature>
<dbReference type="GO" id="GO:0048870">
    <property type="term" value="P:cell motility"/>
    <property type="evidence" value="ECO:0007669"/>
    <property type="project" value="TreeGrafter"/>
</dbReference>
<dbReference type="GO" id="GO:0005886">
    <property type="term" value="C:plasma membrane"/>
    <property type="evidence" value="ECO:0007669"/>
    <property type="project" value="TreeGrafter"/>
</dbReference>
<feature type="region of interest" description="Disordered" evidence="3">
    <location>
        <begin position="387"/>
        <end position="411"/>
    </location>
</feature>
<dbReference type="RefSeq" id="XP_001887316.1">
    <property type="nucleotide sequence ID" value="XM_001887281.1"/>
</dbReference>
<dbReference type="PANTHER" id="PTHR12305">
    <property type="entry name" value="PHOSPHATASE WITH HOMOLOGY TO TENSIN"/>
    <property type="match status" value="1"/>
</dbReference>
<dbReference type="Gene3D" id="3.90.190.10">
    <property type="entry name" value="Protein tyrosine phosphatase superfamily"/>
    <property type="match status" value="1"/>
</dbReference>
<dbReference type="AlphaFoldDB" id="B0DTX6"/>
<dbReference type="Proteomes" id="UP000001194">
    <property type="component" value="Unassembled WGS sequence"/>
</dbReference>
<feature type="compositionally biased region" description="Basic and acidic residues" evidence="3">
    <location>
        <begin position="392"/>
        <end position="407"/>
    </location>
</feature>
<dbReference type="HOGENOM" id="CLU_026170_0_0_1"/>
<evidence type="ECO:0000259" key="5">
    <source>
        <dbReference type="PROSITE" id="PS51181"/>
    </source>
</evidence>
<sequence>MTDYLRRIVSGGKARFKDDALNLDLDLVYVTDNIIIMGYPASGLEGLYRNRREDAKRFLDHRHPKKYWVFNFCPLKENSYDNVFFDGRVSRYPFPDHHVPPLAYLPLVAREMRAWLDGDQERVAVLHCKAGKGRSGTMACTYLLTLGDQPSAPQLERSYTPKQWAKRRADNTIGVLPEEGRPSSSSLKHTLPSPKEPDISESDTVGIIDSVGEPAAHPSTTPPPSNPKNSFTHTLKGVLDLHTARRMKSPPPTSELEKKKKVKQGVSIPSQRRWLYYWALLLAGEAPKDVWPINSTKRLDPDSDPDSEKPRPRVRLTQINVRMRETSSVKLGLVKGASLIIGRAGLGKAPGPTQETTTITQVWASLARYDDSLVGLLEKWEVWTRSESGGLGDRRRPGSERMPKDGDNADVDDVEKVFEGGRWDREKMVRSFARFGEDKLKAKAKDKDKDKDKDDTLITYTLTKLTEERWEGVKAELQHESGGDSDPKDIIEMERISISRSDIVSTHEHYPTISGSGSGAVTPNEGVVLDAAREVRVKLHMGQVFMGWLWFIPTFHMPPPPPSPETSSPPSKTKFVLTRKELDFPVGLGSGIVDVEIEMEWIPGPPSSSESIAVDVEPPTPLSERGLDAVQAVLGGEGVREAVDVRQGLED</sequence>
<dbReference type="PROSITE" id="PS51181">
    <property type="entry name" value="PPASE_TENSIN"/>
    <property type="match status" value="1"/>
</dbReference>
<evidence type="ECO:0000256" key="3">
    <source>
        <dbReference type="SAM" id="MobiDB-lite"/>
    </source>
</evidence>
<evidence type="ECO:0000259" key="4">
    <source>
        <dbReference type="PROSITE" id="PS50056"/>
    </source>
</evidence>
<dbReference type="GO" id="GO:0043491">
    <property type="term" value="P:phosphatidylinositol 3-kinase/protein kinase B signal transduction"/>
    <property type="evidence" value="ECO:0007669"/>
    <property type="project" value="TreeGrafter"/>
</dbReference>
<proteinExistence type="predicted"/>
<evidence type="ECO:0000313" key="7">
    <source>
        <dbReference type="Proteomes" id="UP000001194"/>
    </source>
</evidence>
<reference evidence="6 7" key="1">
    <citation type="journal article" date="2008" name="Nature">
        <title>The genome of Laccaria bicolor provides insights into mycorrhizal symbiosis.</title>
        <authorList>
            <person name="Martin F."/>
            <person name="Aerts A."/>
            <person name="Ahren D."/>
            <person name="Brun A."/>
            <person name="Danchin E.G.J."/>
            <person name="Duchaussoy F."/>
            <person name="Gibon J."/>
            <person name="Kohler A."/>
            <person name="Lindquist E."/>
            <person name="Pereda V."/>
            <person name="Salamov A."/>
            <person name="Shapiro H.J."/>
            <person name="Wuyts J."/>
            <person name="Blaudez D."/>
            <person name="Buee M."/>
            <person name="Brokstein P."/>
            <person name="Canbaeck B."/>
            <person name="Cohen D."/>
            <person name="Courty P.E."/>
            <person name="Coutinho P.M."/>
            <person name="Delaruelle C."/>
            <person name="Detter J.C."/>
            <person name="Deveau A."/>
            <person name="DiFazio S."/>
            <person name="Duplessis S."/>
            <person name="Fraissinet-Tachet L."/>
            <person name="Lucic E."/>
            <person name="Frey-Klett P."/>
            <person name="Fourrey C."/>
            <person name="Feussner I."/>
            <person name="Gay G."/>
            <person name="Grimwood J."/>
            <person name="Hoegger P.J."/>
            <person name="Jain P."/>
            <person name="Kilaru S."/>
            <person name="Labbe J."/>
            <person name="Lin Y.C."/>
            <person name="Legue V."/>
            <person name="Le Tacon F."/>
            <person name="Marmeisse R."/>
            <person name="Melayah D."/>
            <person name="Montanini B."/>
            <person name="Muratet M."/>
            <person name="Nehls U."/>
            <person name="Niculita-Hirzel H."/>
            <person name="Oudot-Le Secq M.P."/>
            <person name="Peter M."/>
            <person name="Quesneville H."/>
            <person name="Rajashekar B."/>
            <person name="Reich M."/>
            <person name="Rouhier N."/>
            <person name="Schmutz J."/>
            <person name="Yin T."/>
            <person name="Chalot M."/>
            <person name="Henrissat B."/>
            <person name="Kuees U."/>
            <person name="Lucas S."/>
            <person name="Van de Peer Y."/>
            <person name="Podila G.K."/>
            <person name="Polle A."/>
            <person name="Pukkila P.J."/>
            <person name="Richardson P.M."/>
            <person name="Rouze P."/>
            <person name="Sanders I.R."/>
            <person name="Stajich J.E."/>
            <person name="Tunlid A."/>
            <person name="Tuskan G."/>
            <person name="Grigoriev I.V."/>
        </authorList>
    </citation>
    <scope>NUCLEOTIDE SEQUENCE [LARGE SCALE GENOMIC DNA]</scope>
    <source>
        <strain evidence="7">S238N-H82 / ATCC MYA-4686</strain>
    </source>
</reference>
<dbReference type="PROSITE" id="PS50056">
    <property type="entry name" value="TYR_PHOSPHATASE_2"/>
    <property type="match status" value="1"/>
</dbReference>
<dbReference type="SUPFAM" id="SSF52799">
    <property type="entry name" value="(Phosphotyrosine protein) phosphatases II"/>
    <property type="match status" value="1"/>
</dbReference>
<dbReference type="PROSITE" id="PS00383">
    <property type="entry name" value="TYR_PHOSPHATASE_1"/>
    <property type="match status" value="1"/>
</dbReference>
<name>B0DTX6_LACBS</name>
<keyword evidence="2" id="KW-0378">Hydrolase</keyword>
<dbReference type="GO" id="GO:0016314">
    <property type="term" value="F:phosphatidylinositol-3,4,5-trisphosphate 3-phosphatase activity"/>
    <property type="evidence" value="ECO:0007669"/>
    <property type="project" value="UniProtKB-EC"/>
</dbReference>
<protein>
    <recommendedName>
        <fullName evidence="1">phosphatidylinositol-3,4,5-trisphosphate 3-phosphatase</fullName>
        <ecNumber evidence="1">3.1.3.67</ecNumber>
    </recommendedName>
</protein>
<dbReference type="EC" id="3.1.3.67" evidence="1"/>
<accession>B0DTX6</accession>
<evidence type="ECO:0000256" key="2">
    <source>
        <dbReference type="ARBA" id="ARBA00022801"/>
    </source>
</evidence>
<feature type="region of interest" description="Disordered" evidence="3">
    <location>
        <begin position="151"/>
        <end position="264"/>
    </location>
</feature>
<dbReference type="InterPro" id="IPR029021">
    <property type="entry name" value="Prot-tyrosine_phosphatase-like"/>
</dbReference>
<dbReference type="InterPro" id="IPR057023">
    <property type="entry name" value="PTP-SAK"/>
</dbReference>
<dbReference type="GO" id="GO:0005634">
    <property type="term" value="C:nucleus"/>
    <property type="evidence" value="ECO:0007669"/>
    <property type="project" value="TreeGrafter"/>
</dbReference>
<dbReference type="GO" id="GO:0042995">
    <property type="term" value="C:cell projection"/>
    <property type="evidence" value="ECO:0007669"/>
    <property type="project" value="TreeGrafter"/>
</dbReference>
<feature type="domain" description="Phosphatase tensin-type" evidence="5">
    <location>
        <begin position="16"/>
        <end position="285"/>
    </location>
</feature>
<dbReference type="Pfam" id="PF22784">
    <property type="entry name" value="PTP-SAK"/>
    <property type="match status" value="1"/>
</dbReference>
<keyword evidence="7" id="KW-1185">Reference proteome</keyword>
<dbReference type="GO" id="GO:0005829">
    <property type="term" value="C:cytosol"/>
    <property type="evidence" value="ECO:0007669"/>
    <property type="project" value="TreeGrafter"/>
</dbReference>
<dbReference type="KEGG" id="lbc:LACBIDRAFT_310144"/>
<dbReference type="InterPro" id="IPR016130">
    <property type="entry name" value="Tyr_Pase_AS"/>
</dbReference>
<dbReference type="InParanoid" id="B0DTX6"/>
<dbReference type="OrthoDB" id="5632at2759"/>